<evidence type="ECO:0000313" key="2">
    <source>
        <dbReference type="Proteomes" id="UP000054928"/>
    </source>
</evidence>
<sequence>MGFYLSKPTPTDEALHRIRQYHSVLEDMPLMNIRYRRSTIISASSTDCLLRASFPFQM</sequence>
<proteinExistence type="predicted"/>
<keyword evidence="2" id="KW-1185">Reference proteome</keyword>
<dbReference type="RefSeq" id="XP_024576545.1">
    <property type="nucleotide sequence ID" value="XM_024725806.1"/>
</dbReference>
<name>A0A0P1AHF5_PLAHL</name>
<dbReference type="Proteomes" id="UP000054928">
    <property type="component" value="Unassembled WGS sequence"/>
</dbReference>
<dbReference type="GeneID" id="36405443"/>
<evidence type="ECO:0000313" key="1">
    <source>
        <dbReference type="EMBL" id="CEG40176.1"/>
    </source>
</evidence>
<accession>A0A0P1AHF5</accession>
<dbReference type="AlphaFoldDB" id="A0A0P1AHF5"/>
<organism evidence="1 2">
    <name type="scientific">Plasmopara halstedii</name>
    <name type="common">Downy mildew of sunflower</name>
    <dbReference type="NCBI Taxonomy" id="4781"/>
    <lineage>
        <taxon>Eukaryota</taxon>
        <taxon>Sar</taxon>
        <taxon>Stramenopiles</taxon>
        <taxon>Oomycota</taxon>
        <taxon>Peronosporomycetes</taxon>
        <taxon>Peronosporales</taxon>
        <taxon>Peronosporaceae</taxon>
        <taxon>Plasmopara</taxon>
    </lineage>
</organism>
<protein>
    <submittedName>
        <fullName evidence="1">Uncharacterized protein</fullName>
    </submittedName>
</protein>
<reference evidence="2" key="1">
    <citation type="submission" date="2014-09" db="EMBL/GenBank/DDBJ databases">
        <authorList>
            <person name="Sharma Rahul"/>
            <person name="Thines Marco"/>
        </authorList>
    </citation>
    <scope>NUCLEOTIDE SEQUENCE [LARGE SCALE GENOMIC DNA]</scope>
</reference>
<dbReference type="EMBL" id="CCYD01000468">
    <property type="protein sequence ID" value="CEG40176.1"/>
    <property type="molecule type" value="Genomic_DNA"/>
</dbReference>